<evidence type="ECO:0000259" key="4">
    <source>
        <dbReference type="PROSITE" id="PS50014"/>
    </source>
</evidence>
<feature type="compositionally biased region" description="Basic and acidic residues" evidence="3">
    <location>
        <begin position="337"/>
        <end position="352"/>
    </location>
</feature>
<evidence type="ECO:0000256" key="1">
    <source>
        <dbReference type="ARBA" id="ARBA00023117"/>
    </source>
</evidence>
<evidence type="ECO:0000256" key="2">
    <source>
        <dbReference type="PROSITE-ProRule" id="PRU00035"/>
    </source>
</evidence>
<evidence type="ECO:0000313" key="5">
    <source>
        <dbReference type="EMBL" id="VVA18577.1"/>
    </source>
</evidence>
<feature type="domain" description="Bromo" evidence="4">
    <location>
        <begin position="206"/>
        <end position="276"/>
    </location>
</feature>
<dbReference type="Gramene" id="VVA18577">
    <property type="protein sequence ID" value="VVA18577"/>
    <property type="gene ID" value="Prudul26B015521"/>
</dbReference>
<dbReference type="Pfam" id="PF00439">
    <property type="entry name" value="Bromodomain"/>
    <property type="match status" value="1"/>
</dbReference>
<proteinExistence type="predicted"/>
<dbReference type="EMBL" id="CABIKO010000030">
    <property type="protein sequence ID" value="VVA18577.1"/>
    <property type="molecule type" value="Genomic_DNA"/>
</dbReference>
<dbReference type="InterPro" id="IPR051831">
    <property type="entry name" value="Bromodomain_contain_prot"/>
</dbReference>
<dbReference type="InterPro" id="IPR001487">
    <property type="entry name" value="Bromodomain"/>
</dbReference>
<keyword evidence="1 2" id="KW-0103">Bromodomain</keyword>
<dbReference type="CDD" id="cd04369">
    <property type="entry name" value="Bromodomain"/>
    <property type="match status" value="1"/>
</dbReference>
<accession>A0A5E4ES44</accession>
<dbReference type="AlphaFoldDB" id="A0A5E4ES44"/>
<organism evidence="5 6">
    <name type="scientific">Prunus dulcis</name>
    <name type="common">Almond</name>
    <name type="synonym">Amygdalus dulcis</name>
    <dbReference type="NCBI Taxonomy" id="3755"/>
    <lineage>
        <taxon>Eukaryota</taxon>
        <taxon>Viridiplantae</taxon>
        <taxon>Streptophyta</taxon>
        <taxon>Embryophyta</taxon>
        <taxon>Tracheophyta</taxon>
        <taxon>Spermatophyta</taxon>
        <taxon>Magnoliopsida</taxon>
        <taxon>eudicotyledons</taxon>
        <taxon>Gunneridae</taxon>
        <taxon>Pentapetalae</taxon>
        <taxon>rosids</taxon>
        <taxon>fabids</taxon>
        <taxon>Rosales</taxon>
        <taxon>Rosaceae</taxon>
        <taxon>Amygdaloideae</taxon>
        <taxon>Amygdaleae</taxon>
        <taxon>Prunus</taxon>
    </lineage>
</organism>
<dbReference type="SMART" id="SM00297">
    <property type="entry name" value="BROMO"/>
    <property type="match status" value="1"/>
</dbReference>
<name>A0A5E4ES44_PRUDU</name>
<feature type="region of interest" description="Disordered" evidence="3">
    <location>
        <begin position="300"/>
        <end position="352"/>
    </location>
</feature>
<evidence type="ECO:0000256" key="3">
    <source>
        <dbReference type="SAM" id="MobiDB-lite"/>
    </source>
</evidence>
<evidence type="ECO:0000313" key="6">
    <source>
        <dbReference type="Proteomes" id="UP000327085"/>
    </source>
</evidence>
<dbReference type="InParanoid" id="A0A5E4ES44"/>
<feature type="region of interest" description="Disordered" evidence="3">
    <location>
        <begin position="692"/>
        <end position="713"/>
    </location>
</feature>
<dbReference type="InterPro" id="IPR036427">
    <property type="entry name" value="Bromodomain-like_sf"/>
</dbReference>
<feature type="compositionally biased region" description="Polar residues" evidence="3">
    <location>
        <begin position="320"/>
        <end position="332"/>
    </location>
</feature>
<gene>
    <name evidence="5" type="ORF">ALMOND_2B015521</name>
</gene>
<feature type="compositionally biased region" description="Polar residues" evidence="3">
    <location>
        <begin position="696"/>
        <end position="712"/>
    </location>
</feature>
<dbReference type="InterPro" id="IPR018359">
    <property type="entry name" value="Bromodomain_CS"/>
</dbReference>
<dbReference type="PANTHER" id="PTHR22881:SF26">
    <property type="entry name" value="BROMODOMAIN CONTAINING PROTEIN, EXPRESSED"/>
    <property type="match status" value="1"/>
</dbReference>
<dbReference type="SUPFAM" id="SSF47370">
    <property type="entry name" value="Bromodomain"/>
    <property type="match status" value="1"/>
</dbReference>
<protein>
    <submittedName>
        <fullName evidence="5">PREDICTED: bromodomain-containing</fullName>
    </submittedName>
</protein>
<dbReference type="PROSITE" id="PS50014">
    <property type="entry name" value="BROMODOMAIN_2"/>
    <property type="match status" value="1"/>
</dbReference>
<dbReference type="Proteomes" id="UP000327085">
    <property type="component" value="Chromosome 2"/>
</dbReference>
<dbReference type="PROSITE" id="PS00633">
    <property type="entry name" value="BROMODOMAIN_1"/>
    <property type="match status" value="1"/>
</dbReference>
<reference evidence="6" key="1">
    <citation type="journal article" date="2020" name="Plant J.">
        <title>Transposons played a major role in the diversification between the closely related almond and peach genomes: results from the almond genome sequence.</title>
        <authorList>
            <person name="Alioto T."/>
            <person name="Alexiou K.G."/>
            <person name="Bardil A."/>
            <person name="Barteri F."/>
            <person name="Castanera R."/>
            <person name="Cruz F."/>
            <person name="Dhingra A."/>
            <person name="Duval H."/>
            <person name="Fernandez I Marti A."/>
            <person name="Frias L."/>
            <person name="Galan B."/>
            <person name="Garcia J.L."/>
            <person name="Howad W."/>
            <person name="Gomez-Garrido J."/>
            <person name="Gut M."/>
            <person name="Julca I."/>
            <person name="Morata J."/>
            <person name="Puigdomenech P."/>
            <person name="Ribeca P."/>
            <person name="Rubio Cabetas M.J."/>
            <person name="Vlasova A."/>
            <person name="Wirthensohn M."/>
            <person name="Garcia-Mas J."/>
            <person name="Gabaldon T."/>
            <person name="Casacuberta J.M."/>
            <person name="Arus P."/>
        </authorList>
    </citation>
    <scope>NUCLEOTIDE SEQUENCE [LARGE SCALE GENOMIC DNA]</scope>
    <source>
        <strain evidence="6">cv. Texas</strain>
    </source>
</reference>
<sequence>MGPRIPGSSSVNLCKTTPEFFFWSLYLSWVYIHFYHKQVSASARLFIVAVKVDDDARNLLQQMGSKGRRLLALFQSNINICPMVEEADTVGDIHLIYHLISIMWSGERRRSARILELEAKKTQNKGKATCDAAREVVTEDSDLTQRRKKVKSTPVQDLVANTVEYQLKKEAGNSSNEDHCTNDVSLSSGTVLPERRKLELLLGILKRRDSHNLFAEAVNPEEVKDYYDIIKEPMDFSTISAKLNGQSYRTFEEFEHDVFLVWNNAMHFNLSTTTYYRQACAIRDLAERLFDALKNDPENFESSHSMTRLRTSKRAKTEVNIRNSSHRSTNGMASKGCRGERSSEHSEVDQHETYRPLNTLPTANESIESTVYCSSKQLVQTKQNSIGYQESLMQFVGPTAQMVAEHNSTKGAEDLNPHNATSNSRCRAPCQILNVASSQMVGPTAQMVAEHNSGKGAEDLNPHNVTSNFQHRALGQMLNMASPQMVGPTAQMVSEKNSDLIWQQFKNITDLQTEDLNPDNATSNFQCRALGQIPNVASIISYPTNPLSGSSSSMNSLFGDGKGKNVLIADVHASDLRGEIEKIHGPWPFWSAARLPQFVSGPSQSPALGPSYLGGGAHQFQPVAGRGSTHYGINVEQASQGLNLFRPTELGPQQPFFNKLFEQQSQNTSTSGTSRSAIELSDIDEWLSVGRRRDGSSNTRAPPASSQEQAATAGTDYFPWTLRL</sequence>
<feature type="compositionally biased region" description="Polar residues" evidence="3">
    <location>
        <begin position="300"/>
        <end position="309"/>
    </location>
</feature>
<dbReference type="PRINTS" id="PR00503">
    <property type="entry name" value="BROMODOMAIN"/>
</dbReference>
<dbReference type="PANTHER" id="PTHR22881">
    <property type="entry name" value="BROMODOMAIN CONTAINING PROTEIN"/>
    <property type="match status" value="1"/>
</dbReference>
<dbReference type="Gene3D" id="1.20.920.10">
    <property type="entry name" value="Bromodomain-like"/>
    <property type="match status" value="1"/>
</dbReference>